<sequence>MSVSDLSQNLQAGSQKILKKTQLEFMSLGNRIDKFLSEEANVVCKAMNDRRMPNISDIRKAASSKTLIVSQKRVVTAKCILVVLSAFFFNIHSPGFSIIAWPGTILGLAAYSQYIIKTDIVGKRQRMPYESLIIAATIGMLASSFTGKSLFIGILFGGLVGLLSVLYRILDSFYRN</sequence>
<evidence type="ECO:0000313" key="4">
    <source>
        <dbReference type="Proteomes" id="UP000018208"/>
    </source>
</evidence>
<evidence type="ECO:0000313" key="3">
    <source>
        <dbReference type="EMBL" id="KAH0577816.1"/>
    </source>
</evidence>
<feature type="transmembrane region" description="Helical" evidence="1">
    <location>
        <begin position="74"/>
        <end position="92"/>
    </location>
</feature>
<gene>
    <name evidence="2" type="ORF">SS50377_16252</name>
    <name evidence="3" type="ORF">SS50377_21170</name>
</gene>
<name>V6LT30_9EUKA</name>
<dbReference type="EMBL" id="KI546130">
    <property type="protein sequence ID" value="EST43949.1"/>
    <property type="molecule type" value="Genomic_DNA"/>
</dbReference>
<feature type="transmembrane region" description="Helical" evidence="1">
    <location>
        <begin position="128"/>
        <end position="145"/>
    </location>
</feature>
<dbReference type="Proteomes" id="UP000018208">
    <property type="component" value="Unassembled WGS sequence"/>
</dbReference>
<feature type="transmembrane region" description="Helical" evidence="1">
    <location>
        <begin position="151"/>
        <end position="170"/>
    </location>
</feature>
<keyword evidence="1" id="KW-1133">Transmembrane helix</keyword>
<accession>V6LT30</accession>
<keyword evidence="1 2" id="KW-0812">Transmembrane</keyword>
<feature type="transmembrane region" description="Helical" evidence="1">
    <location>
        <begin position="98"/>
        <end position="116"/>
    </location>
</feature>
<dbReference type="AlphaFoldDB" id="V6LT30"/>
<dbReference type="VEuPathDB" id="GiardiaDB:SS50377_21170"/>
<organism evidence="2">
    <name type="scientific">Spironucleus salmonicida</name>
    <dbReference type="NCBI Taxonomy" id="348837"/>
    <lineage>
        <taxon>Eukaryota</taxon>
        <taxon>Metamonada</taxon>
        <taxon>Diplomonadida</taxon>
        <taxon>Hexamitidae</taxon>
        <taxon>Hexamitinae</taxon>
        <taxon>Spironucleus</taxon>
    </lineage>
</organism>
<evidence type="ECO:0000256" key="1">
    <source>
        <dbReference type="SAM" id="Phobius"/>
    </source>
</evidence>
<proteinExistence type="predicted"/>
<reference evidence="3" key="2">
    <citation type="submission" date="2020-12" db="EMBL/GenBank/DDBJ databases">
        <title>New Spironucleus salmonicida genome in near-complete chromosomes.</title>
        <authorList>
            <person name="Xu F."/>
            <person name="Kurt Z."/>
            <person name="Jimenez-Gonzalez A."/>
            <person name="Astvaldsson A."/>
            <person name="Andersson J.O."/>
            <person name="Svard S.G."/>
        </authorList>
    </citation>
    <scope>NUCLEOTIDE SEQUENCE</scope>
    <source>
        <strain evidence="3">ATCC 50377</strain>
    </source>
</reference>
<keyword evidence="4" id="KW-1185">Reference proteome</keyword>
<protein>
    <submittedName>
        <fullName evidence="2">Transmembrane domain-containing protein</fullName>
    </submittedName>
</protein>
<reference evidence="2 3" key="1">
    <citation type="journal article" date="2014" name="PLoS Genet.">
        <title>The Genome of Spironucleus salmonicida Highlights a Fish Pathogen Adapted to Fluctuating Environments.</title>
        <authorList>
            <person name="Xu F."/>
            <person name="Jerlstrom-Hultqvist J."/>
            <person name="Einarsson E."/>
            <person name="Astvaldsson A."/>
            <person name="Svard S.G."/>
            <person name="Andersson J.O."/>
        </authorList>
    </citation>
    <scope>NUCLEOTIDE SEQUENCE</scope>
    <source>
        <strain evidence="3">ATCC 50377</strain>
    </source>
</reference>
<evidence type="ECO:0000313" key="2">
    <source>
        <dbReference type="EMBL" id="EST43949.1"/>
    </source>
</evidence>
<dbReference type="EMBL" id="AUWU02000001">
    <property type="protein sequence ID" value="KAH0577816.1"/>
    <property type="molecule type" value="Genomic_DNA"/>
</dbReference>
<keyword evidence="1" id="KW-0472">Membrane</keyword>